<organism evidence="3 4">
    <name type="scientific">Thermophilibacter provencensis</name>
    <dbReference type="NCBI Taxonomy" id="1852386"/>
    <lineage>
        <taxon>Bacteria</taxon>
        <taxon>Bacillati</taxon>
        <taxon>Actinomycetota</taxon>
        <taxon>Coriobacteriia</taxon>
        <taxon>Coriobacteriales</taxon>
        <taxon>Atopobiaceae</taxon>
        <taxon>Thermophilibacter</taxon>
    </lineage>
</organism>
<accession>A0ABT7V5Q4</accession>
<sequence length="237" mass="25374">MDEELAGEKGPAPERVPRWALPVIIVSALVIAAVGVGFALRAAAPAPVGAPEGGAVQEPVTEDVAEGEPKSEEASREETEPEPEGEAEPEVPATEEPATEETEPEAPAAPAHDFECEYFYVDVPDNWVRDGTNPTEEAPSWTVEGPLGFGSGVMGYHFSYDGGYNYAGDYVLAGGADVLIDGFRGTTYVGTTSDGHEVWLNEVSSGFFWRDGYFEGGFYYYYPDGATDPDYAVITLK</sequence>
<feature type="region of interest" description="Disordered" evidence="1">
    <location>
        <begin position="48"/>
        <end position="111"/>
    </location>
</feature>
<evidence type="ECO:0000313" key="3">
    <source>
        <dbReference type="EMBL" id="MDM8271936.1"/>
    </source>
</evidence>
<feature type="compositionally biased region" description="Acidic residues" evidence="1">
    <location>
        <begin position="79"/>
        <end position="89"/>
    </location>
</feature>
<dbReference type="EMBL" id="JAUDEA010000026">
    <property type="protein sequence ID" value="MDM8271936.1"/>
    <property type="molecule type" value="Genomic_DNA"/>
</dbReference>
<keyword evidence="4" id="KW-1185">Reference proteome</keyword>
<protein>
    <submittedName>
        <fullName evidence="3">Uncharacterized protein</fullName>
    </submittedName>
</protein>
<evidence type="ECO:0000256" key="2">
    <source>
        <dbReference type="SAM" id="Phobius"/>
    </source>
</evidence>
<keyword evidence="2" id="KW-0472">Membrane</keyword>
<reference evidence="3" key="1">
    <citation type="submission" date="2023-06" db="EMBL/GenBank/DDBJ databases">
        <title>Identification and characterization of horizontal gene transfer across gut microbiota members of farm animals based on homology search.</title>
        <authorList>
            <person name="Schwarzerova J."/>
            <person name="Nykrynova M."/>
            <person name="Jureckova K."/>
            <person name="Cejkova D."/>
            <person name="Rychlik I."/>
        </authorList>
    </citation>
    <scope>NUCLEOTIDE SEQUENCE</scope>
    <source>
        <strain evidence="3">153_Feed</strain>
    </source>
</reference>
<gene>
    <name evidence="3" type="ORF">QUW25_09690</name>
</gene>
<feature type="transmembrane region" description="Helical" evidence="2">
    <location>
        <begin position="20"/>
        <end position="40"/>
    </location>
</feature>
<proteinExistence type="predicted"/>
<reference evidence="3" key="2">
    <citation type="submission" date="2023-06" db="EMBL/GenBank/DDBJ databases">
        <authorList>
            <person name="Zeman M."/>
            <person name="Kubasova T."/>
            <person name="Jahodarova E."/>
            <person name="Nykrynova M."/>
            <person name="Rychlik I."/>
        </authorList>
    </citation>
    <scope>NUCLEOTIDE SEQUENCE</scope>
    <source>
        <strain evidence="3">153_Feed</strain>
    </source>
</reference>
<feature type="compositionally biased region" description="Basic and acidic residues" evidence="1">
    <location>
        <begin position="67"/>
        <end position="78"/>
    </location>
</feature>
<keyword evidence="2" id="KW-1133">Transmembrane helix</keyword>
<name>A0ABT7V5Q4_9ACTN</name>
<dbReference type="Proteomes" id="UP001529256">
    <property type="component" value="Unassembled WGS sequence"/>
</dbReference>
<comment type="caution">
    <text evidence="3">The sequence shown here is derived from an EMBL/GenBank/DDBJ whole genome shotgun (WGS) entry which is preliminary data.</text>
</comment>
<evidence type="ECO:0000256" key="1">
    <source>
        <dbReference type="SAM" id="MobiDB-lite"/>
    </source>
</evidence>
<keyword evidence="2" id="KW-0812">Transmembrane</keyword>
<evidence type="ECO:0000313" key="4">
    <source>
        <dbReference type="Proteomes" id="UP001529256"/>
    </source>
</evidence>
<dbReference type="RefSeq" id="WP_289512011.1">
    <property type="nucleotide sequence ID" value="NZ_JAUDEA010000026.1"/>
</dbReference>